<reference evidence="2 3" key="1">
    <citation type="journal article" date="2017" name="Mol. Ecol.">
        <title>Comparative and population genomic landscape of Phellinus noxius: A hypervariable fungus causing root rot in trees.</title>
        <authorList>
            <person name="Chung C.L."/>
            <person name="Lee T.J."/>
            <person name="Akiba M."/>
            <person name="Lee H.H."/>
            <person name="Kuo T.H."/>
            <person name="Liu D."/>
            <person name="Ke H.M."/>
            <person name="Yokoi T."/>
            <person name="Roa M.B."/>
            <person name="Lu M.J."/>
            <person name="Chang Y.Y."/>
            <person name="Ann P.J."/>
            <person name="Tsai J.N."/>
            <person name="Chen C.Y."/>
            <person name="Tzean S.S."/>
            <person name="Ota Y."/>
            <person name="Hattori T."/>
            <person name="Sahashi N."/>
            <person name="Liou R.F."/>
            <person name="Kikuchi T."/>
            <person name="Tsai I.J."/>
        </authorList>
    </citation>
    <scope>NUCLEOTIDE SEQUENCE [LARGE SCALE GENOMIC DNA]</scope>
    <source>
        <strain evidence="2 3">FFPRI411160</strain>
    </source>
</reference>
<name>A0A286UPY5_9AGAM</name>
<comment type="caution">
    <text evidence="2">The sequence shown here is derived from an EMBL/GenBank/DDBJ whole genome shotgun (WGS) entry which is preliminary data.</text>
</comment>
<dbReference type="OrthoDB" id="3258143at2759"/>
<keyword evidence="2" id="KW-0548">Nucleotidyltransferase</keyword>
<keyword evidence="2" id="KW-0808">Transferase</keyword>
<dbReference type="AlphaFoldDB" id="A0A286UPY5"/>
<dbReference type="PANTHER" id="PTHR33481">
    <property type="entry name" value="REVERSE TRANSCRIPTASE"/>
    <property type="match status" value="1"/>
</dbReference>
<sequence>MLSFTPHVKRMATKAKSTLAALSIVGNTVQGLSPTFMRQLYIGVVLPVLLWGAEIWCRGPGKKPQRALRNLLKPVYHQGIRFTLGAYKSSPIPPMTLIAGILPFDQLLNLRITNACIRTLTTPLRPDPIPHWRRRSKNPPAYEEIRNSLPKQAECIPPLLPFPPEERAQCKQEFERASHQLHLILFAAAWSPPFNSRDPAQSGAAWTAYKGPHKYMDYPIPLPPKQDNTACILHAINDLVLNLRAGRLHLALPQNHQHVLIACDHQEALDLINSPKLKPGFELAWQVRTNLTECALAHPDLHIRLVWGRGFEHLPTSSDTLDLARHCADTPSTLNKPPTLRYLKAEAKLKAGTAWRQLLQRYYNEHPHSSATRATARWQPHPTSNLLKKLGRNPNHSGQGTFPRIPVGHQRHKCGHQVPLRGHRDPNTHPR</sequence>
<dbReference type="Proteomes" id="UP000217199">
    <property type="component" value="Unassembled WGS sequence"/>
</dbReference>
<keyword evidence="2" id="KW-0695">RNA-directed DNA polymerase</keyword>
<organism evidence="2 3">
    <name type="scientific">Pyrrhoderma noxium</name>
    <dbReference type="NCBI Taxonomy" id="2282107"/>
    <lineage>
        <taxon>Eukaryota</taxon>
        <taxon>Fungi</taxon>
        <taxon>Dikarya</taxon>
        <taxon>Basidiomycota</taxon>
        <taxon>Agaricomycotina</taxon>
        <taxon>Agaricomycetes</taxon>
        <taxon>Hymenochaetales</taxon>
        <taxon>Hymenochaetaceae</taxon>
        <taxon>Pyrrhoderma</taxon>
    </lineage>
</organism>
<gene>
    <name evidence="2" type="ORF">PNOK_0149200</name>
</gene>
<accession>A0A286UPY5</accession>
<keyword evidence="3" id="KW-1185">Reference proteome</keyword>
<dbReference type="GO" id="GO:0003964">
    <property type="term" value="F:RNA-directed DNA polymerase activity"/>
    <property type="evidence" value="ECO:0007669"/>
    <property type="project" value="UniProtKB-KW"/>
</dbReference>
<evidence type="ECO:0000313" key="2">
    <source>
        <dbReference type="EMBL" id="PAV21535.1"/>
    </source>
</evidence>
<feature type="region of interest" description="Disordered" evidence="1">
    <location>
        <begin position="370"/>
        <end position="431"/>
    </location>
</feature>
<evidence type="ECO:0000256" key="1">
    <source>
        <dbReference type="SAM" id="MobiDB-lite"/>
    </source>
</evidence>
<evidence type="ECO:0000313" key="3">
    <source>
        <dbReference type="Proteomes" id="UP000217199"/>
    </source>
</evidence>
<dbReference type="PANTHER" id="PTHR33481:SF1">
    <property type="entry name" value="ENDONUCLEASE_EXONUCLEASE_PHOSPHATASE DOMAIN-CONTAINING PROTEIN-RELATED"/>
    <property type="match status" value="1"/>
</dbReference>
<dbReference type="InParanoid" id="A0A286UPY5"/>
<feature type="compositionally biased region" description="Basic and acidic residues" evidence="1">
    <location>
        <begin position="422"/>
        <end position="431"/>
    </location>
</feature>
<proteinExistence type="predicted"/>
<protein>
    <submittedName>
        <fullName evidence="2">Reverse transcriptase from mobile element jockey</fullName>
    </submittedName>
</protein>
<dbReference type="EMBL" id="NBII01000002">
    <property type="protein sequence ID" value="PAV21535.1"/>
    <property type="molecule type" value="Genomic_DNA"/>
</dbReference>